<dbReference type="RefSeq" id="WP_049724355.1">
    <property type="nucleotide sequence ID" value="NZ_CP012154.1"/>
</dbReference>
<dbReference type="SUPFAM" id="SSF88659">
    <property type="entry name" value="Sigma3 and sigma4 domains of RNA polymerase sigma factors"/>
    <property type="match status" value="1"/>
</dbReference>
<dbReference type="InterPro" id="IPR013325">
    <property type="entry name" value="RNA_pol_sigma_r2"/>
</dbReference>
<dbReference type="PANTHER" id="PTHR43133:SF46">
    <property type="entry name" value="RNA POLYMERASE SIGMA-70 FACTOR ECF SUBFAMILY"/>
    <property type="match status" value="1"/>
</dbReference>
<dbReference type="CDD" id="cd06171">
    <property type="entry name" value="Sigma70_r4"/>
    <property type="match status" value="1"/>
</dbReference>
<dbReference type="Pfam" id="PF04542">
    <property type="entry name" value="Sigma70_r2"/>
    <property type="match status" value="1"/>
</dbReference>
<dbReference type="STRING" id="1579979.WM2015_276"/>
<name>A0A0K0XSK1_9GAMM</name>
<evidence type="ECO:0000256" key="1">
    <source>
        <dbReference type="ARBA" id="ARBA00010641"/>
    </source>
</evidence>
<keyword evidence="6" id="KW-1185">Reference proteome</keyword>
<evidence type="ECO:0000256" key="2">
    <source>
        <dbReference type="ARBA" id="ARBA00023015"/>
    </source>
</evidence>
<keyword evidence="2" id="KW-0805">Transcription regulation</keyword>
<dbReference type="Proteomes" id="UP000066624">
    <property type="component" value="Chromosome"/>
</dbReference>
<evidence type="ECO:0000256" key="4">
    <source>
        <dbReference type="ARBA" id="ARBA00023163"/>
    </source>
</evidence>
<dbReference type="OrthoDB" id="6236508at2"/>
<reference evidence="5 6" key="1">
    <citation type="submission" date="2015-07" db="EMBL/GenBank/DDBJ databases">
        <authorList>
            <person name="Noorani M."/>
        </authorList>
    </citation>
    <scope>NUCLEOTIDE SEQUENCE [LARGE SCALE GENOMIC DNA]</scope>
    <source>
        <strain evidence="5 6">KCTC 42284</strain>
    </source>
</reference>
<organism evidence="5 6">
    <name type="scientific">Wenzhouxiangella marina</name>
    <dbReference type="NCBI Taxonomy" id="1579979"/>
    <lineage>
        <taxon>Bacteria</taxon>
        <taxon>Pseudomonadati</taxon>
        <taxon>Pseudomonadota</taxon>
        <taxon>Gammaproteobacteria</taxon>
        <taxon>Chromatiales</taxon>
        <taxon>Wenzhouxiangellaceae</taxon>
        <taxon>Wenzhouxiangella</taxon>
    </lineage>
</organism>
<dbReference type="PANTHER" id="PTHR43133">
    <property type="entry name" value="RNA POLYMERASE ECF-TYPE SIGMA FACTO"/>
    <property type="match status" value="1"/>
</dbReference>
<dbReference type="Gene3D" id="1.10.1740.10">
    <property type="match status" value="1"/>
</dbReference>
<dbReference type="GO" id="GO:0016987">
    <property type="term" value="F:sigma factor activity"/>
    <property type="evidence" value="ECO:0007669"/>
    <property type="project" value="UniProtKB-KW"/>
</dbReference>
<gene>
    <name evidence="5" type="ORF">WM2015_276</name>
</gene>
<sequence>MNFSTPLDEISLAALKKDCRRTQEKVYRTFAPAAWSLAVRLSGCEAQAWDAVQAGFVRAFERVRQLREPARFGAWLKRIIVNQVMDQHRQRFDALDDDEGPALSETPSHDEQLDLERALACLDPIDRSVVWLHDAEGMTHAEIAEMAGQTVSWSKSRLSRARARIRPLLDPGLRPARQVNAS</sequence>
<dbReference type="InterPro" id="IPR013249">
    <property type="entry name" value="RNA_pol_sigma70_r4_t2"/>
</dbReference>
<dbReference type="KEGG" id="wma:WM2015_276"/>
<comment type="similarity">
    <text evidence="1">Belongs to the sigma-70 factor family. ECF subfamily.</text>
</comment>
<dbReference type="InterPro" id="IPR014284">
    <property type="entry name" value="RNA_pol_sigma-70_dom"/>
</dbReference>
<evidence type="ECO:0000313" key="6">
    <source>
        <dbReference type="Proteomes" id="UP000066624"/>
    </source>
</evidence>
<keyword evidence="3" id="KW-0731">Sigma factor</keyword>
<dbReference type="InterPro" id="IPR013324">
    <property type="entry name" value="RNA_pol_sigma_r3/r4-like"/>
</dbReference>
<dbReference type="GO" id="GO:0003677">
    <property type="term" value="F:DNA binding"/>
    <property type="evidence" value="ECO:0007669"/>
    <property type="project" value="InterPro"/>
</dbReference>
<dbReference type="NCBIfam" id="TIGR02937">
    <property type="entry name" value="sigma70-ECF"/>
    <property type="match status" value="1"/>
</dbReference>
<dbReference type="InterPro" id="IPR036388">
    <property type="entry name" value="WH-like_DNA-bd_sf"/>
</dbReference>
<keyword evidence="4" id="KW-0804">Transcription</keyword>
<protein>
    <submittedName>
        <fullName evidence="5">Uncharacterized protein</fullName>
    </submittedName>
</protein>
<accession>A0A0K0XSK1</accession>
<proteinExistence type="inferred from homology"/>
<dbReference type="GO" id="GO:0006352">
    <property type="term" value="P:DNA-templated transcription initiation"/>
    <property type="evidence" value="ECO:0007669"/>
    <property type="project" value="InterPro"/>
</dbReference>
<dbReference type="Pfam" id="PF08281">
    <property type="entry name" value="Sigma70_r4_2"/>
    <property type="match status" value="1"/>
</dbReference>
<dbReference type="EMBL" id="CP012154">
    <property type="protein sequence ID" value="AKS40663.1"/>
    <property type="molecule type" value="Genomic_DNA"/>
</dbReference>
<dbReference type="AlphaFoldDB" id="A0A0K0XSK1"/>
<dbReference type="SUPFAM" id="SSF88946">
    <property type="entry name" value="Sigma2 domain of RNA polymerase sigma factors"/>
    <property type="match status" value="1"/>
</dbReference>
<dbReference type="InterPro" id="IPR039425">
    <property type="entry name" value="RNA_pol_sigma-70-like"/>
</dbReference>
<dbReference type="Gene3D" id="1.10.10.10">
    <property type="entry name" value="Winged helix-like DNA-binding domain superfamily/Winged helix DNA-binding domain"/>
    <property type="match status" value="1"/>
</dbReference>
<evidence type="ECO:0000256" key="3">
    <source>
        <dbReference type="ARBA" id="ARBA00023082"/>
    </source>
</evidence>
<evidence type="ECO:0000313" key="5">
    <source>
        <dbReference type="EMBL" id="AKS40663.1"/>
    </source>
</evidence>
<dbReference type="InterPro" id="IPR007627">
    <property type="entry name" value="RNA_pol_sigma70_r2"/>
</dbReference>